<gene>
    <name evidence="2" type="ORF">QU24_20205</name>
</gene>
<dbReference type="InterPro" id="IPR041129">
    <property type="entry name" value="CdiI_2"/>
</dbReference>
<protein>
    <recommendedName>
        <fullName evidence="1">CdiI immunity protein domain-containing protein</fullName>
    </recommendedName>
</protein>
<organism evidence="2 3">
    <name type="scientific">Pantoea rodasii</name>
    <dbReference type="NCBI Taxonomy" id="1076549"/>
    <lineage>
        <taxon>Bacteria</taxon>
        <taxon>Pseudomonadati</taxon>
        <taxon>Pseudomonadota</taxon>
        <taxon>Gammaproteobacteria</taxon>
        <taxon>Enterobacterales</taxon>
        <taxon>Erwiniaceae</taxon>
        <taxon>Pantoea</taxon>
    </lineage>
</organism>
<reference evidence="2 3" key="1">
    <citation type="submission" date="2014-11" db="EMBL/GenBank/DDBJ databases">
        <title>Genome sequencing of Pantoea rodasii ND03.</title>
        <authorList>
            <person name="Muhamad Yunos N.Y."/>
            <person name="Chan K.-G."/>
        </authorList>
    </citation>
    <scope>NUCLEOTIDE SEQUENCE [LARGE SCALE GENOMIC DNA]</scope>
    <source>
        <strain evidence="2 3">ND03</strain>
    </source>
</reference>
<evidence type="ECO:0000313" key="3">
    <source>
        <dbReference type="Proteomes" id="UP000030853"/>
    </source>
</evidence>
<dbReference type="Pfam" id="PF18593">
    <property type="entry name" value="CdiI_2"/>
    <property type="match status" value="1"/>
</dbReference>
<dbReference type="Proteomes" id="UP000030853">
    <property type="component" value="Unassembled WGS sequence"/>
</dbReference>
<dbReference type="AlphaFoldDB" id="A0A0B1QZT0"/>
<sequence>MHRSDFNELSCFITIYFGQDYDLIDDTVQVEPKIRIFLEQEHRASWYGLVADIELFLSKSDAPGALFNHYFRDEFAPELWGTTAEDFLHLVLRMVNDAIKEYEDNQDQS</sequence>
<proteinExistence type="predicted"/>
<evidence type="ECO:0000313" key="2">
    <source>
        <dbReference type="EMBL" id="KHJ66293.1"/>
    </source>
</evidence>
<name>A0A0B1QZT0_9GAMM</name>
<dbReference type="RefSeq" id="WP_039334823.1">
    <property type="nucleotide sequence ID" value="NZ_JTJJ01000088.1"/>
</dbReference>
<evidence type="ECO:0000259" key="1">
    <source>
        <dbReference type="Pfam" id="PF18593"/>
    </source>
</evidence>
<accession>A0A0B1QZT0</accession>
<feature type="domain" description="CdiI immunity protein" evidence="1">
    <location>
        <begin position="6"/>
        <end position="91"/>
    </location>
</feature>
<comment type="caution">
    <text evidence="2">The sequence shown here is derived from an EMBL/GenBank/DDBJ whole genome shotgun (WGS) entry which is preliminary data.</text>
</comment>
<dbReference type="EMBL" id="JTJJ01000088">
    <property type="protein sequence ID" value="KHJ66293.1"/>
    <property type="molecule type" value="Genomic_DNA"/>
</dbReference>